<comment type="caution">
    <text evidence="1">The sequence shown here is derived from an EMBL/GenBank/DDBJ whole genome shotgun (WGS) entry which is preliminary data.</text>
</comment>
<dbReference type="Proteomes" id="UP001153334">
    <property type="component" value="Unassembled WGS sequence"/>
</dbReference>
<organism evidence="1 2">
    <name type="scientific">Nemania bipapillata</name>
    <dbReference type="NCBI Taxonomy" id="110536"/>
    <lineage>
        <taxon>Eukaryota</taxon>
        <taxon>Fungi</taxon>
        <taxon>Dikarya</taxon>
        <taxon>Ascomycota</taxon>
        <taxon>Pezizomycotina</taxon>
        <taxon>Sordariomycetes</taxon>
        <taxon>Xylariomycetidae</taxon>
        <taxon>Xylariales</taxon>
        <taxon>Xylariaceae</taxon>
        <taxon>Nemania</taxon>
    </lineage>
</organism>
<keyword evidence="2" id="KW-1185">Reference proteome</keyword>
<name>A0ACC2IZV9_9PEZI</name>
<gene>
    <name evidence="1" type="ORF">ONZ43_g2635</name>
</gene>
<evidence type="ECO:0000313" key="1">
    <source>
        <dbReference type="EMBL" id="KAJ8120731.1"/>
    </source>
</evidence>
<evidence type="ECO:0000313" key="2">
    <source>
        <dbReference type="Proteomes" id="UP001153334"/>
    </source>
</evidence>
<dbReference type="EMBL" id="JAPESX010000556">
    <property type="protein sequence ID" value="KAJ8120731.1"/>
    <property type="molecule type" value="Genomic_DNA"/>
</dbReference>
<protein>
    <submittedName>
        <fullName evidence="1">Uncharacterized protein</fullName>
    </submittedName>
</protein>
<sequence length="177" mass="20933">MEDKKSELLQYAREYGAANKDLYELLSIYNDATPAEVHRAWRKASLRHHPDKARNFDPEIWQLFERARNILSSPEARFAYDSALAASEQAQLERAALDDLRRAMIEDLEARERGVKRKAEEEEAETNGRHMMTEAEKRVLMEKGREHIEKRQRMREEAEARERLREFERPRASAYMA</sequence>
<accession>A0ACC2IZV9</accession>
<reference evidence="1" key="1">
    <citation type="submission" date="2022-11" db="EMBL/GenBank/DDBJ databases">
        <title>Genome Sequence of Nemania bipapillata.</title>
        <authorList>
            <person name="Buettner E."/>
        </authorList>
    </citation>
    <scope>NUCLEOTIDE SEQUENCE</scope>
    <source>
        <strain evidence="1">CP14</strain>
    </source>
</reference>
<proteinExistence type="predicted"/>